<dbReference type="GO" id="GO:0006915">
    <property type="term" value="P:apoptotic process"/>
    <property type="evidence" value="ECO:0007669"/>
    <property type="project" value="UniProtKB-KW"/>
</dbReference>
<protein>
    <recommendedName>
        <fullName evidence="7">Serine protease HTRA2, mitochondrial</fullName>
        <ecNumber evidence="6">3.4.21.108</ecNumber>
    </recommendedName>
    <alternativeName>
        <fullName evidence="19">High temperature requirement protein A2</fullName>
    </alternativeName>
</protein>
<organism evidence="24 25">
    <name type="scientific">Dendroctonus ponderosae</name>
    <name type="common">Mountain pine beetle</name>
    <dbReference type="NCBI Taxonomy" id="77166"/>
    <lineage>
        <taxon>Eukaryota</taxon>
        <taxon>Metazoa</taxon>
        <taxon>Ecdysozoa</taxon>
        <taxon>Arthropoda</taxon>
        <taxon>Hexapoda</taxon>
        <taxon>Insecta</taxon>
        <taxon>Pterygota</taxon>
        <taxon>Neoptera</taxon>
        <taxon>Endopterygota</taxon>
        <taxon>Coleoptera</taxon>
        <taxon>Polyphaga</taxon>
        <taxon>Cucujiformia</taxon>
        <taxon>Curculionidae</taxon>
        <taxon>Scolytinae</taxon>
        <taxon>Dendroctonus</taxon>
    </lineage>
</organism>
<proteinExistence type="inferred from homology"/>
<dbReference type="GO" id="GO:0043065">
    <property type="term" value="P:positive regulation of apoptotic process"/>
    <property type="evidence" value="ECO:0007669"/>
    <property type="project" value="UniProtKB-ARBA"/>
</dbReference>
<comment type="subcellular location">
    <subcellularLocation>
        <location evidence="4">Cytoplasm</location>
    </subcellularLocation>
    <subcellularLocation>
        <location evidence="3">Mitochondrion intermembrane space</location>
        <topology evidence="3">Single-pass membrane protein</topology>
    </subcellularLocation>
    <subcellularLocation>
        <location evidence="2">Mitochondrion membrane</location>
        <topology evidence="2">Single-pass membrane protein</topology>
    </subcellularLocation>
</comment>
<dbReference type="Pfam" id="PF17820">
    <property type="entry name" value="PDZ_6"/>
    <property type="match status" value="1"/>
</dbReference>
<feature type="compositionally biased region" description="Basic residues" evidence="22">
    <location>
        <begin position="890"/>
        <end position="899"/>
    </location>
</feature>
<dbReference type="Gene3D" id="2.30.42.10">
    <property type="match status" value="1"/>
</dbReference>
<evidence type="ECO:0000256" key="13">
    <source>
        <dbReference type="ARBA" id="ARBA00022825"/>
    </source>
</evidence>
<dbReference type="Gene3D" id="2.40.10.120">
    <property type="match status" value="2"/>
</dbReference>
<dbReference type="STRING" id="77166.U4UCF1"/>
<dbReference type="GO" id="GO:0007005">
    <property type="term" value="P:mitochondrion organization"/>
    <property type="evidence" value="ECO:0007669"/>
    <property type="project" value="UniProtKB-ARBA"/>
</dbReference>
<evidence type="ECO:0000256" key="7">
    <source>
        <dbReference type="ARBA" id="ARBA00016929"/>
    </source>
</evidence>
<dbReference type="InterPro" id="IPR009003">
    <property type="entry name" value="Peptidase_S1_PA"/>
</dbReference>
<reference evidence="24 25" key="1">
    <citation type="journal article" date="2013" name="Genome Biol.">
        <title>Draft genome of the mountain pine beetle, Dendroctonus ponderosae Hopkins, a major forest pest.</title>
        <authorList>
            <person name="Keeling C.I."/>
            <person name="Yuen M.M."/>
            <person name="Liao N.Y."/>
            <person name="Docking T.R."/>
            <person name="Chan S.K."/>
            <person name="Taylor G.A."/>
            <person name="Palmquist D.L."/>
            <person name="Jackman S.D."/>
            <person name="Nguyen A."/>
            <person name="Li M."/>
            <person name="Henderson H."/>
            <person name="Janes J.K."/>
            <person name="Zhao Y."/>
            <person name="Pandoh P."/>
            <person name="Moore R."/>
            <person name="Sperling F.A."/>
            <person name="Huber D.P."/>
            <person name="Birol I."/>
            <person name="Jones S.J."/>
            <person name="Bohlmann J."/>
        </authorList>
    </citation>
    <scope>NUCLEOTIDE SEQUENCE</scope>
</reference>
<keyword evidence="16" id="KW-0496">Mitochondrion</keyword>
<dbReference type="GO" id="GO:0031966">
    <property type="term" value="C:mitochondrial membrane"/>
    <property type="evidence" value="ECO:0007669"/>
    <property type="project" value="UniProtKB-SubCell"/>
</dbReference>
<dbReference type="AlphaFoldDB" id="U4UCF1"/>
<sequence length="1124" mass="124777">MGPLIIYHQLRLSKLGTRCDTAAPKQGPIVLCKTGPKQAPSQSGTFRAFVLLCSGYLTYKLVKERARVLPQVSAASKFEGAPLAGRRQQFNFIADVVEKSAPAVVYIEIKDSRRVDFFTGRPLTLSNGSGFIIESNGLIVTNAHVVTNKQSAKVEVKLMDGRIFTGVVEDIDLKSDLATVRIPAVDLPTMKLGNSADLKPGEFVVAIGRVVSSVQRGADELGLTGKDMVYIQTDAAITFGNSGGPLVNLDGEAIGVNSMKVTPGISFAIPIDYVKAFLKNAKGPKKNPDTPKRLYMGITMFTLTPQLINELEHKQGHYLPRDFQGGVLVWKVIIGSPAHQGGLQPGDIVTHIDGKPIKGAQDVYDLLRQKTASKLRMSQLQPWSTVAATPCMEQVAGPPMPTRTGQYYQTPRPHPWRPTLGYENVEVTPLPSQHATNSLVDPCYTPYGMATEPLKFPNLVTGFERNPAHAARAALYTRYTPLEWTQSNLRHYNEADTNRNYSERLRGDFIRVMRETDEKTAQGQRESGRRLGERITDTTFWRNEARTELERLLTETSLLQDAKRNIDKAINDIEAPLHIAQECLYHREKRTGVELVHDSPEQCLLKEIETYRNAQAKLKCLASKVGDQLRNNRAAQHELETDVTSKEGALGIDNICHQLNNFSKGINYYGGIEKFDPTVSTTHTWAEHSNRIVQKSQSERGHSSQMRSDIDNLINTCAQEVQQELFDLEKNIELLKKGIIDKSAPMKVAQTRLEARTHRKNIELCRDTAQDKLVNEVRDLQDNIEYLHKKLQEAEAQHQQLLKTRASLEEDLHNKCNSLFIDRENLLTKNIQKALATRPYSRDKSGPNKTAPKSLNKANIYGTVGIASALLTSYLILKNSYNKETSSLHLTKKPPRRAIPHSDLMNQRPVSNVEGDLKDEHLREQYNFIKKVVNECASAVFYLELRDPQIKDPETGQPLVTSNGSGFVISEDGWALTNAHVVLNKPQSTITAIMRDGKTYNVTVEDADMNIDLALLRVEANEKLPTLQFGDTGDTSIGEWVVALGSPLSLSNSVTVGIISSVDRPAEELGLKNYSMTYIQTDASITFGNSGGPLVNLDGHVIGINNLRLTSGISFAIPVGKNHF</sequence>
<dbReference type="SUPFAM" id="SSF50494">
    <property type="entry name" value="Trypsin-like serine proteases"/>
    <property type="match status" value="2"/>
</dbReference>
<dbReference type="EC" id="3.4.21.108" evidence="6"/>
<keyword evidence="11" id="KW-0053">Apoptosis</keyword>
<dbReference type="OrthoDB" id="4217619at2759"/>
<keyword evidence="15" id="KW-1133">Transmembrane helix</keyword>
<dbReference type="InterPro" id="IPR001940">
    <property type="entry name" value="Peptidase_S1C"/>
</dbReference>
<evidence type="ECO:0000256" key="21">
    <source>
        <dbReference type="SAM" id="Coils"/>
    </source>
</evidence>
<name>U4UCF1_DENPD</name>
<keyword evidence="12" id="KW-0378">Hydrolase</keyword>
<keyword evidence="13" id="KW-0720">Serine protease</keyword>
<feature type="region of interest" description="Disordered" evidence="22">
    <location>
        <begin position="887"/>
        <end position="909"/>
    </location>
</feature>
<feature type="domain" description="PDZ" evidence="23">
    <location>
        <begin position="307"/>
        <end position="359"/>
    </location>
</feature>
<dbReference type="Pfam" id="PF03148">
    <property type="entry name" value="Tektin"/>
    <property type="match status" value="1"/>
</dbReference>
<keyword evidence="10" id="KW-0812">Transmembrane</keyword>
<dbReference type="GO" id="GO:0005758">
    <property type="term" value="C:mitochondrial intermembrane space"/>
    <property type="evidence" value="ECO:0007669"/>
    <property type="project" value="UniProtKB-SubCell"/>
</dbReference>
<dbReference type="Proteomes" id="UP000030742">
    <property type="component" value="Unassembled WGS sequence"/>
</dbReference>
<gene>
    <name evidence="24" type="ORF">D910_08079</name>
</gene>
<evidence type="ECO:0000256" key="14">
    <source>
        <dbReference type="ARBA" id="ARBA00022946"/>
    </source>
</evidence>
<dbReference type="SMART" id="SM00228">
    <property type="entry name" value="PDZ"/>
    <property type="match status" value="1"/>
</dbReference>
<evidence type="ECO:0000259" key="23">
    <source>
        <dbReference type="PROSITE" id="PS50106"/>
    </source>
</evidence>
<evidence type="ECO:0000256" key="5">
    <source>
        <dbReference type="ARBA" id="ARBA00010541"/>
    </source>
</evidence>
<dbReference type="PANTHER" id="PTHR22939:SF129">
    <property type="entry name" value="SERINE PROTEASE HTRA2, MITOCHONDRIAL"/>
    <property type="match status" value="1"/>
</dbReference>
<keyword evidence="18" id="KW-0865">Zymogen</keyword>
<evidence type="ECO:0000256" key="15">
    <source>
        <dbReference type="ARBA" id="ARBA00022989"/>
    </source>
</evidence>
<dbReference type="PRINTS" id="PR00834">
    <property type="entry name" value="PROTEASES2C"/>
</dbReference>
<dbReference type="GO" id="GO:0004252">
    <property type="term" value="F:serine-type endopeptidase activity"/>
    <property type="evidence" value="ECO:0007669"/>
    <property type="project" value="InterPro"/>
</dbReference>
<evidence type="ECO:0000256" key="10">
    <source>
        <dbReference type="ARBA" id="ARBA00022692"/>
    </source>
</evidence>
<dbReference type="GO" id="GO:0005929">
    <property type="term" value="C:cilium"/>
    <property type="evidence" value="ECO:0007669"/>
    <property type="project" value="UniProtKB-ARBA"/>
</dbReference>
<comment type="similarity">
    <text evidence="5">Belongs to the peptidase S1C family.</text>
</comment>
<evidence type="ECO:0000313" key="25">
    <source>
        <dbReference type="Proteomes" id="UP000030742"/>
    </source>
</evidence>
<keyword evidence="8" id="KW-0963">Cytoplasm</keyword>
<accession>U4UCF1</accession>
<evidence type="ECO:0000256" key="1">
    <source>
        <dbReference type="ARBA" id="ARBA00001760"/>
    </source>
</evidence>
<comment type="catalytic activity">
    <reaction evidence="1">
        <text>Cleavage of non-polar aliphatic amino-acids at the P1 position, with a preference for Val, Ile and Met. At the P2 and P3 positions, Arg is selected most strongly with a secondary preference for other hydrophilic residues.</text>
        <dbReference type="EC" id="3.4.21.108"/>
    </reaction>
</comment>
<keyword evidence="9" id="KW-0645">Protease</keyword>
<comment type="function">
    <text evidence="20">Serine protease that shows proteolytic activity against a non-specific substrate beta-casein. Promotes or induces cell death either by direct binding to and inhibition of BIRC proteins (also called inhibitor of apoptosis proteins, IAPs), leading to an increase in caspase activity, or by a BIRC inhibition-independent, caspase-independent and serine protease activity-dependent mechanism. Can antagonize antiapoptotic activity of th/Diap1 by directly inducing the degradation of th/Diap1.</text>
</comment>
<dbReference type="MEROPS" id="S01.035"/>
<evidence type="ECO:0000256" key="6">
    <source>
        <dbReference type="ARBA" id="ARBA00013033"/>
    </source>
</evidence>
<evidence type="ECO:0000313" key="24">
    <source>
        <dbReference type="EMBL" id="ERL90732.1"/>
    </source>
</evidence>
<evidence type="ECO:0000256" key="17">
    <source>
        <dbReference type="ARBA" id="ARBA00023136"/>
    </source>
</evidence>
<dbReference type="SUPFAM" id="SSF50156">
    <property type="entry name" value="PDZ domain-like"/>
    <property type="match status" value="1"/>
</dbReference>
<keyword evidence="21" id="KW-0175">Coiled coil</keyword>
<evidence type="ECO:0000256" key="4">
    <source>
        <dbReference type="ARBA" id="ARBA00004496"/>
    </source>
</evidence>
<keyword evidence="14" id="KW-0809">Transit peptide</keyword>
<dbReference type="PROSITE" id="PS50106">
    <property type="entry name" value="PDZ"/>
    <property type="match status" value="1"/>
</dbReference>
<evidence type="ECO:0000256" key="22">
    <source>
        <dbReference type="SAM" id="MobiDB-lite"/>
    </source>
</evidence>
<dbReference type="FunFam" id="2.40.10.120:FF:000004">
    <property type="entry name" value="Serine protease HTRA2, mitochondrial"/>
    <property type="match status" value="1"/>
</dbReference>
<evidence type="ECO:0000256" key="20">
    <source>
        <dbReference type="ARBA" id="ARBA00035606"/>
    </source>
</evidence>
<dbReference type="InterPro" id="IPR048256">
    <property type="entry name" value="Tektin-like"/>
</dbReference>
<dbReference type="PANTHER" id="PTHR22939">
    <property type="entry name" value="SERINE PROTEASE FAMILY S1C HTRA-RELATED"/>
    <property type="match status" value="1"/>
</dbReference>
<feature type="coiled-coil region" evidence="21">
    <location>
        <begin position="770"/>
        <end position="811"/>
    </location>
</feature>
<evidence type="ECO:0000256" key="3">
    <source>
        <dbReference type="ARBA" id="ARBA00004375"/>
    </source>
</evidence>
<evidence type="ECO:0000256" key="11">
    <source>
        <dbReference type="ARBA" id="ARBA00022703"/>
    </source>
</evidence>
<evidence type="ECO:0000256" key="18">
    <source>
        <dbReference type="ARBA" id="ARBA00023145"/>
    </source>
</evidence>
<evidence type="ECO:0000256" key="8">
    <source>
        <dbReference type="ARBA" id="ARBA00022490"/>
    </source>
</evidence>
<dbReference type="GO" id="GO:0006508">
    <property type="term" value="P:proteolysis"/>
    <property type="evidence" value="ECO:0007669"/>
    <property type="project" value="UniProtKB-KW"/>
</dbReference>
<keyword evidence="17" id="KW-0472">Membrane</keyword>
<evidence type="ECO:0000256" key="2">
    <source>
        <dbReference type="ARBA" id="ARBA00004304"/>
    </source>
</evidence>
<dbReference type="Pfam" id="PF13365">
    <property type="entry name" value="Trypsin_2"/>
    <property type="match status" value="2"/>
</dbReference>
<dbReference type="InterPro" id="IPR036034">
    <property type="entry name" value="PDZ_sf"/>
</dbReference>
<evidence type="ECO:0000256" key="12">
    <source>
        <dbReference type="ARBA" id="ARBA00022801"/>
    </source>
</evidence>
<evidence type="ECO:0000256" key="19">
    <source>
        <dbReference type="ARBA" id="ARBA00029644"/>
    </source>
</evidence>
<dbReference type="EMBL" id="KB632256">
    <property type="protein sequence ID" value="ERL90732.1"/>
    <property type="molecule type" value="Genomic_DNA"/>
</dbReference>
<dbReference type="InterPro" id="IPR041489">
    <property type="entry name" value="PDZ_6"/>
</dbReference>
<dbReference type="InterPro" id="IPR001478">
    <property type="entry name" value="PDZ"/>
</dbReference>
<evidence type="ECO:0000256" key="9">
    <source>
        <dbReference type="ARBA" id="ARBA00022670"/>
    </source>
</evidence>
<evidence type="ECO:0000256" key="16">
    <source>
        <dbReference type="ARBA" id="ARBA00023128"/>
    </source>
</evidence>